<comment type="caution">
    <text evidence="3">The sequence shown here is derived from an EMBL/GenBank/DDBJ whole genome shotgun (WGS) entry which is preliminary data.</text>
</comment>
<dbReference type="Pfam" id="PF04773">
    <property type="entry name" value="FecR"/>
    <property type="match status" value="1"/>
</dbReference>
<proteinExistence type="predicted"/>
<dbReference type="PANTHER" id="PTHR30273">
    <property type="entry name" value="PERIPLASMIC SIGNAL SENSOR AND SIGMA FACTOR ACTIVATOR FECR-RELATED"/>
    <property type="match status" value="1"/>
</dbReference>
<evidence type="ECO:0000313" key="3">
    <source>
        <dbReference type="EMBL" id="NSL88373.1"/>
    </source>
</evidence>
<protein>
    <submittedName>
        <fullName evidence="3">DUF4974 domain-containing protein</fullName>
    </submittedName>
</protein>
<dbReference type="Gene3D" id="3.55.50.30">
    <property type="match status" value="1"/>
</dbReference>
<dbReference type="InterPro" id="IPR032508">
    <property type="entry name" value="FecR_C"/>
</dbReference>
<accession>A0A433WG98</accession>
<dbReference type="InterPro" id="IPR006860">
    <property type="entry name" value="FecR"/>
</dbReference>
<evidence type="ECO:0000259" key="1">
    <source>
        <dbReference type="Pfam" id="PF04773"/>
    </source>
</evidence>
<feature type="domain" description="FecR protein" evidence="1">
    <location>
        <begin position="117"/>
        <end position="206"/>
    </location>
</feature>
<organism evidence="3 4">
    <name type="scientific">Chitinophaga solisilvae</name>
    <dbReference type="NCBI Taxonomy" id="1233460"/>
    <lineage>
        <taxon>Bacteria</taxon>
        <taxon>Pseudomonadati</taxon>
        <taxon>Bacteroidota</taxon>
        <taxon>Chitinophagia</taxon>
        <taxon>Chitinophagales</taxon>
        <taxon>Chitinophagaceae</taxon>
        <taxon>Chitinophaga</taxon>
    </lineage>
</organism>
<name>A0A433WG98_9BACT</name>
<feature type="domain" description="Protein FecR C-terminal" evidence="2">
    <location>
        <begin position="250"/>
        <end position="315"/>
    </location>
</feature>
<evidence type="ECO:0000313" key="4">
    <source>
        <dbReference type="Proteomes" id="UP000281028"/>
    </source>
</evidence>
<keyword evidence="4" id="KW-1185">Reference proteome</keyword>
<evidence type="ECO:0000259" key="2">
    <source>
        <dbReference type="Pfam" id="PF16344"/>
    </source>
</evidence>
<dbReference type="PANTHER" id="PTHR30273:SF2">
    <property type="entry name" value="PROTEIN FECR"/>
    <property type="match status" value="1"/>
</dbReference>
<dbReference type="GO" id="GO:0016989">
    <property type="term" value="F:sigma factor antagonist activity"/>
    <property type="evidence" value="ECO:0007669"/>
    <property type="project" value="TreeGrafter"/>
</dbReference>
<dbReference type="PIRSF" id="PIRSF018266">
    <property type="entry name" value="FecR"/>
    <property type="match status" value="1"/>
</dbReference>
<dbReference type="EMBL" id="RIAR02000001">
    <property type="protein sequence ID" value="NSL88373.1"/>
    <property type="molecule type" value="Genomic_DNA"/>
</dbReference>
<dbReference type="OrthoDB" id="923517at2"/>
<dbReference type="AlphaFoldDB" id="A0A433WG98"/>
<gene>
    <name evidence="3" type="ORF">ECE50_016155</name>
</gene>
<dbReference type="Pfam" id="PF16344">
    <property type="entry name" value="FecR_C"/>
    <property type="match status" value="1"/>
</dbReference>
<dbReference type="Proteomes" id="UP000281028">
    <property type="component" value="Unassembled WGS sequence"/>
</dbReference>
<dbReference type="Gene3D" id="2.60.120.1440">
    <property type="match status" value="1"/>
</dbReference>
<sequence length="319" mass="36248">MEEQNRIKALLIRFAAGSSNPEERQEILNWLEQHPEAEWLPLPEDISPAGLSVSMPETAADNIFQRIVSRPPEVTARTVRRIAWWRAAAVLIPVIGIGASLWWWQQHMQRRYYVNNTREVQTISLEDGTTVRLNRNSRMGVSRRFMHQPAREVWLEGEAFFSVQPATKAFTVHAADMLEVQVLGTAFNVSTAGETATVVLNTGSVKVAAAASAVVLRPGEMAGFSKTSRQLTTRQADTLFYTSWKYNLVAFRGQPLKEVMRRLQEYYEFDVVFKDSRLADYTFTGYLSSCNLQQALGTLEETFPVRFNVKDKVIQVNKQ</sequence>
<reference evidence="3" key="1">
    <citation type="submission" date="2020-05" db="EMBL/GenBank/DDBJ databases">
        <title>Chitinophaga laudate sp. nov., isolated from a tropical peat swamp.</title>
        <authorList>
            <person name="Goh C.B.S."/>
            <person name="Lee M.S."/>
            <person name="Parimannan S."/>
            <person name="Pasbakhsh P."/>
            <person name="Yule C.M."/>
            <person name="Rajandas H."/>
            <person name="Loke S."/>
            <person name="Croft L."/>
            <person name="Tan J.B.L."/>
        </authorList>
    </citation>
    <scope>NUCLEOTIDE SEQUENCE</scope>
    <source>
        <strain evidence="3">Mgbs1</strain>
    </source>
</reference>
<dbReference type="InterPro" id="IPR012373">
    <property type="entry name" value="Ferrdict_sens_TM"/>
</dbReference>